<sequence>MSDRETLAKAKRELEELYLGVPDDSVNLTFQDFAQVSQNVAPPPRKKKLAPPPGAVKRMDSVSESTPKHDHFPSPYLAKIPSLDFSRGLEASSTTPHHHQQNHHVVADSPVVVQHGYHHDYYGDGSHGHHAMKSPMKSPGPGHGHHVMKSPGHGHHVMKSHGHGHHGHVMENSIAYDDMSMMSGMSITSMYQEKSGRRRPGIPHSNICTVCSVYIYMFRNRCLVCGRVYCRQCLNVGMGEMPEGRKCIDCLGRKLSQRYIHRAGDVGCWSTCFSGYPSRVKVQELKWAEKGPRRSGENMYNRSVMMSMSRSPLGAPRTPNRAHVVASGPPSFVTTPEYSPYATPTRHHLPF</sequence>
<reference evidence="1 2" key="2">
    <citation type="journal article" date="2022" name="Mol. Ecol. Resour.">
        <title>The genomes of chicory, endive, great burdock and yacon provide insights into Asteraceae paleo-polyploidization history and plant inulin production.</title>
        <authorList>
            <person name="Fan W."/>
            <person name="Wang S."/>
            <person name="Wang H."/>
            <person name="Wang A."/>
            <person name="Jiang F."/>
            <person name="Liu H."/>
            <person name="Zhao H."/>
            <person name="Xu D."/>
            <person name="Zhang Y."/>
        </authorList>
    </citation>
    <scope>NUCLEOTIDE SEQUENCE [LARGE SCALE GENOMIC DNA]</scope>
    <source>
        <strain evidence="2">cv. Yunnan</strain>
        <tissue evidence="1">Leaves</tissue>
    </source>
</reference>
<reference evidence="2" key="1">
    <citation type="journal article" date="2022" name="Mol. Ecol. Resour.">
        <title>The genomes of chicory, endive, great burdock and yacon provide insights into Asteraceae palaeo-polyploidization history and plant inulin production.</title>
        <authorList>
            <person name="Fan W."/>
            <person name="Wang S."/>
            <person name="Wang H."/>
            <person name="Wang A."/>
            <person name="Jiang F."/>
            <person name="Liu H."/>
            <person name="Zhao H."/>
            <person name="Xu D."/>
            <person name="Zhang Y."/>
        </authorList>
    </citation>
    <scope>NUCLEOTIDE SEQUENCE [LARGE SCALE GENOMIC DNA]</scope>
    <source>
        <strain evidence="2">cv. Yunnan</strain>
    </source>
</reference>
<evidence type="ECO:0000313" key="2">
    <source>
        <dbReference type="Proteomes" id="UP001056120"/>
    </source>
</evidence>
<gene>
    <name evidence="1" type="ORF">L1987_22143</name>
</gene>
<keyword evidence="2" id="KW-1185">Reference proteome</keyword>
<dbReference type="Proteomes" id="UP001056120">
    <property type="component" value="Linkage Group LG08"/>
</dbReference>
<organism evidence="1 2">
    <name type="scientific">Smallanthus sonchifolius</name>
    <dbReference type="NCBI Taxonomy" id="185202"/>
    <lineage>
        <taxon>Eukaryota</taxon>
        <taxon>Viridiplantae</taxon>
        <taxon>Streptophyta</taxon>
        <taxon>Embryophyta</taxon>
        <taxon>Tracheophyta</taxon>
        <taxon>Spermatophyta</taxon>
        <taxon>Magnoliopsida</taxon>
        <taxon>eudicotyledons</taxon>
        <taxon>Gunneridae</taxon>
        <taxon>Pentapetalae</taxon>
        <taxon>asterids</taxon>
        <taxon>campanulids</taxon>
        <taxon>Asterales</taxon>
        <taxon>Asteraceae</taxon>
        <taxon>Asteroideae</taxon>
        <taxon>Heliantheae alliance</taxon>
        <taxon>Millerieae</taxon>
        <taxon>Smallanthus</taxon>
    </lineage>
</organism>
<protein>
    <submittedName>
        <fullName evidence="1">Uncharacterized protein</fullName>
    </submittedName>
</protein>
<proteinExistence type="predicted"/>
<evidence type="ECO:0000313" key="1">
    <source>
        <dbReference type="EMBL" id="KAI3806244.1"/>
    </source>
</evidence>
<comment type="caution">
    <text evidence="1">The sequence shown here is derived from an EMBL/GenBank/DDBJ whole genome shotgun (WGS) entry which is preliminary data.</text>
</comment>
<accession>A0ACB9IDB0</accession>
<dbReference type="EMBL" id="CM042025">
    <property type="protein sequence ID" value="KAI3806244.1"/>
    <property type="molecule type" value="Genomic_DNA"/>
</dbReference>
<name>A0ACB9IDB0_9ASTR</name>